<dbReference type="GO" id="GO:0031145">
    <property type="term" value="P:anaphase-promoting complex-dependent catabolic process"/>
    <property type="evidence" value="ECO:0007669"/>
    <property type="project" value="TreeGrafter"/>
</dbReference>
<dbReference type="GO" id="GO:0051301">
    <property type="term" value="P:cell division"/>
    <property type="evidence" value="ECO:0007669"/>
    <property type="project" value="UniProtKB-KW"/>
</dbReference>
<dbReference type="InterPro" id="IPR024990">
    <property type="entry name" value="Apc1"/>
</dbReference>
<keyword evidence="3" id="KW-0498">Mitosis</keyword>
<protein>
    <submittedName>
        <fullName evidence="5">Uncharacterized protein</fullName>
    </submittedName>
</protein>
<evidence type="ECO:0000313" key="5">
    <source>
        <dbReference type="EMBL" id="KER29138.1"/>
    </source>
</evidence>
<comment type="similarity">
    <text evidence="1">Belongs to the APC1 family.</text>
</comment>
<evidence type="ECO:0000256" key="1">
    <source>
        <dbReference type="ARBA" id="ARBA00010547"/>
    </source>
</evidence>
<dbReference type="RefSeq" id="XP_009167082.1">
    <property type="nucleotide sequence ID" value="XM_009168818.1"/>
</dbReference>
<dbReference type="STRING" id="6198.A0A074ZP24"/>
<dbReference type="GO" id="GO:0007091">
    <property type="term" value="P:metaphase/anaphase transition of mitotic cell cycle"/>
    <property type="evidence" value="ECO:0007669"/>
    <property type="project" value="TreeGrafter"/>
</dbReference>
<dbReference type="CTD" id="20318334"/>
<dbReference type="GO" id="GO:0070979">
    <property type="term" value="P:protein K11-linked ubiquitination"/>
    <property type="evidence" value="ECO:0007669"/>
    <property type="project" value="TreeGrafter"/>
</dbReference>
<dbReference type="EMBL" id="KL596684">
    <property type="protein sequence ID" value="KER29138.1"/>
    <property type="molecule type" value="Genomic_DNA"/>
</dbReference>
<evidence type="ECO:0000256" key="3">
    <source>
        <dbReference type="ARBA" id="ARBA00022776"/>
    </source>
</evidence>
<dbReference type="GO" id="GO:0005680">
    <property type="term" value="C:anaphase-promoting complex"/>
    <property type="evidence" value="ECO:0007669"/>
    <property type="project" value="InterPro"/>
</dbReference>
<dbReference type="KEGG" id="ovi:T265_04148"/>
<dbReference type="Proteomes" id="UP000054324">
    <property type="component" value="Unassembled WGS sequence"/>
</dbReference>
<proteinExistence type="inferred from homology"/>
<dbReference type="Gene3D" id="1.25.10.10">
    <property type="entry name" value="Leucine-rich Repeat Variant"/>
    <property type="match status" value="1"/>
</dbReference>
<dbReference type="InterPro" id="IPR046794">
    <property type="entry name" value="Apc1_MidN"/>
</dbReference>
<reference evidence="5 6" key="1">
    <citation type="submission" date="2013-11" db="EMBL/GenBank/DDBJ databases">
        <title>Opisthorchis viverrini - life in the bile duct.</title>
        <authorList>
            <person name="Young N.D."/>
            <person name="Nagarajan N."/>
            <person name="Lin S.J."/>
            <person name="Korhonen P.K."/>
            <person name="Jex A.R."/>
            <person name="Hall R.S."/>
            <person name="Safavi-Hemami H."/>
            <person name="Kaewkong W."/>
            <person name="Bertrand D."/>
            <person name="Gao S."/>
            <person name="Seet Q."/>
            <person name="Wongkham S."/>
            <person name="Teh B.T."/>
            <person name="Wongkham C."/>
            <person name="Intapan P.M."/>
            <person name="Maleewong W."/>
            <person name="Yang X."/>
            <person name="Hu M."/>
            <person name="Wang Z."/>
            <person name="Hofmann A."/>
            <person name="Sternberg P.W."/>
            <person name="Tan P."/>
            <person name="Wang J."/>
            <person name="Gasser R.B."/>
        </authorList>
    </citation>
    <scope>NUCLEOTIDE SEQUENCE [LARGE SCALE GENOMIC DNA]</scope>
</reference>
<keyword evidence="6" id="KW-1185">Reference proteome</keyword>
<dbReference type="GO" id="GO:0060090">
    <property type="term" value="F:molecular adaptor activity"/>
    <property type="evidence" value="ECO:0007669"/>
    <property type="project" value="TreeGrafter"/>
</dbReference>
<dbReference type="GO" id="GO:0000502">
    <property type="term" value="C:proteasome complex"/>
    <property type="evidence" value="ECO:0007669"/>
    <property type="project" value="UniProtKB-KW"/>
</dbReference>
<dbReference type="OrthoDB" id="26401at2759"/>
<dbReference type="PANTHER" id="PTHR12827">
    <property type="entry name" value="MEIOTIC CHECKPOINT REGULATOR TSG24 FAMILY MEMBER"/>
    <property type="match status" value="1"/>
</dbReference>
<evidence type="ECO:0000256" key="4">
    <source>
        <dbReference type="ARBA" id="ARBA00023306"/>
    </source>
</evidence>
<accession>A0A074ZP24</accession>
<keyword evidence="2" id="KW-0132">Cell division</keyword>
<keyword evidence="4" id="KW-0131">Cell cycle</keyword>
<name>A0A074ZP24_OPIVI</name>
<sequence>MTDDMISSKTLVVWSPTGQQYVLEFVTPTTESVTYELTCDTVHHKNFKNEHCQTRRLNGITEELYTYNNYLIWNASSEFSAQFPKLIHETETPIVTACWASFFLPSSHSDSFIPKVTASTSGRLQQGIAIFEAERLTFISSEGEQFTARLPCRVGSAWPLETCILLERQRPTQQISGASGAVKHNSQQKSSRTSFTMFSLSHPLDEAAPVLLKIPLPTGGFGVSFISDVDLKVMTAFACSNLILTRHLVTGVHSLWKLQSAVPEDYAHLYEVGEDGRACVAPYALRQEVGGLTKSTNNLPEHTNATHLIITPSLGMPKSTRLTPPPMGRSVALQTPNSQQKVCLSPFAASLSRLTGGGCPAPEGSSKWESPLTQVIHYQKASPFTPTNLVAQISRLSSVRAARQSSSVSTVTGLSAPSSTRPFIPGTQVKLNLLQPTYQTTGSPFGLSSNSPLLMRSGSTAVNRNACGPHDIHHNISAAPAIVDSYGVEDLLGEPLLPKVCLRLIWTEPTQCSKTSRIRIRWNSKVEGDADTNQPLKCIHTTPAISLPPANRRLLDLSRQSTPTTLSPKSNCALQPEVFLPLLPQVPQCSFALPVDSAQTNAAQLSKPVAFWAVDLSSTAWICFLTSRSHQKGRVTSLACFPVPADLATQEPSEAPSLAHWPLSYLPATDAVYVPVSRLTACLELGTGVILYTGITKICVLGVGPPPLFSTRSSVASHRTLVRNRKNRAPQSVHCPFAIRPDSTALDCLNEHTVPNILNRVDSCIRDFLSAGISGDLGCTDTHKRFANWFVRTVEPVTNCGITPVANCSTIDDASGNSFNFRLTDMVNPTQDNQPLRVYLPSVSEDELVQRCLVSLKQSLPPDVSLHLLSRWFAVNNAPGISCIQFDPPSTPFIGSPEWIRFTQFMLQACGFVFLSDYESAQQPVHSGDRTPVGPIPPVTQSEPRLGKRQRAQTHDSANSWEELCTLLGDCTIADPSLLANKGTLADQTPDRIERFSLHLSSAIRTDPASRTVLSNLPTILLSCHLVYEEAKLNRIMMPHLLPLASFNVILSRTLSLESYLAYYFTEWPELTTFGLLPSDWKLPSESVVWPTSMPTDYAPSLIVWMIKQLELSASVSPSQPYVHLSGVNDLAATMAGMILAALCPPEVMYPMANRDNEGEGVRIQHLVDWWNARICHVDHPGISNASHSLSYTLGNFQSHSASMTPAEALQSSLDSLGPFRKAFVKTLFAASTIKAFDQLSAGETSKQSSSQMSSPHNLAIIFLSQLDESSSDTHSSLDSRLRSLPDALSTLLNLWLSRSCANPPPDCAPNVYRLMRRDDLARMAELSSMGKSIPGKRVLSTDEASRKTPFKTTALSLIPNQHAPSHSSHSETDIWAGSVLPWYQLPLPSVCARDSGARNLLSNRHRLLWQLENNPASQVSFKNPHSSIMLNLKDACNSQDDLRLREAYRLLQASSHIRLPRLSSSDTVASTTTSDETTSEQGSKLLESRLAMHVAAAGVRVWASAVGRGMLGLGNLQGSRVPTQLRVPTICLRGRAVSPTSGRRGLFDLARDSPSPLPPTNNPGAGIGVAGIGRVDAVALDGAGGLIGDTAAGERRTPALNGVLPTGNDLTGVPFTEAVDASNHPGNALTLAVASAVAASGAGAALRTAALDLPRMVLRGGLAAVATNSASSTASLLSTANLHQTPAVLAAKHWPEFHNGVSVGLSIAPNASVDATWIMYNCRSAGTNSDNRATGAANSTTQLPTPEQAGLLFGLGLNGHLNKMTPFDIGEYLVRVHDLHNMAVLLGLCAGRRGSMDQSVLRLLAIHYRPLLPSDPLVHVQLAVPSLCQAAAVFGLGLLYQGSAHRHITNLLITELGRSLNGSTPGGTGSKGLQPDGDTQHQTGGSTSNTTGPASSGGWTGAAGSGGLAGDSCELIALSAGLALGLVLLQRGDSPCGLSDLPWAEQLHAYMIGAPRVTRLPGSSGYKHGSLNFAEDICAWTEAPGRLPLRRASGMTAYRPGFASAPPDDGLSTRSTRNDLSRVSDPGGLRNALLTDAGLLWDVSPLAAESHQDLDMLPLPGEGRGRLGTRTTRSVNAVSPYTGSERVDFTGRSIDRRGPPDLGMFQASSANPQIRELDCYNADVSAPGAIMALGMAYLGSGSATISSWLVAPSSLTQLELIRPDLLLFRALAHGLVNWHSIVPTIEWIRSFCPPVLLDRLSRLSQSASNQSLHNPTLNDVADVPTDPLLAELSSEDDVENRCPDLPVTSAIEGRTRAASRGPNQASTTFSVPSSVLLNRSTRSTPRRPQNLVVRGQSLTAEPTDAGRRDKLFAGLQSWENQFSVDSSGRVDGEALGLAYLNILTGRAFVLGLRYAGTCHAGAASLLFDVAKSILDGSWWPNISEVSPTDHHSAVSPPRPTLELAAAHCLLALSMILAGSGNVTVLRLVRQLRAIRLFHAKNVDPNNRPLDTDSQFKIPWMNIARLNAVASAAAKAAASNASSALNSSNSATSGHISIAAVFGVALGPSFGIQLIYSTIVGLLFLGGGRLTLSNTPEAAALLSIAFLPILPNFSGDNWYHLQALRHMYVLATRPRRLCAVDVDTGRIVLSDMYAMLKNPPTFVSSKDTAVFPTNRLDDFAWIESNRGSDKYWPTIFHNGTLNWEHLKCALESAGYFFVKRRNKNDENDLFKHWFGSDAPGRITDLRTLYQLKLIVTFLRRFPPTQQGTTKQPVYSSTITFNPSKALAAAVTEQFVQKFKDVTQSLQLYYFGNHHGDSSPSLQLSTAFRVWFSLPDRHVLSPILSRVGAQPTLSQFLTVIRSTCPSLTPVTNIFWLHKFLYPQTPEPRSGDLINC</sequence>
<dbReference type="GeneID" id="20318334"/>
<dbReference type="PANTHER" id="PTHR12827:SF3">
    <property type="entry name" value="ANAPHASE-PROMOTING COMPLEX SUBUNIT 1"/>
    <property type="match status" value="1"/>
</dbReference>
<organism evidence="5 6">
    <name type="scientific">Opisthorchis viverrini</name>
    <name type="common">Southeast Asian liver fluke</name>
    <dbReference type="NCBI Taxonomy" id="6198"/>
    <lineage>
        <taxon>Eukaryota</taxon>
        <taxon>Metazoa</taxon>
        <taxon>Spiralia</taxon>
        <taxon>Lophotrochozoa</taxon>
        <taxon>Platyhelminthes</taxon>
        <taxon>Trematoda</taxon>
        <taxon>Digenea</taxon>
        <taxon>Opisthorchiida</taxon>
        <taxon>Opisthorchiata</taxon>
        <taxon>Opisthorchiidae</taxon>
        <taxon>Opisthorchis</taxon>
    </lineage>
</organism>
<evidence type="ECO:0000256" key="2">
    <source>
        <dbReference type="ARBA" id="ARBA00022618"/>
    </source>
</evidence>
<dbReference type="InterPro" id="IPR011989">
    <property type="entry name" value="ARM-like"/>
</dbReference>
<gene>
    <name evidence="5" type="ORF">T265_04148</name>
</gene>
<dbReference type="Pfam" id="PF20518">
    <property type="entry name" value="Apc1_MidN"/>
    <property type="match status" value="1"/>
</dbReference>
<evidence type="ECO:0000313" key="6">
    <source>
        <dbReference type="Proteomes" id="UP000054324"/>
    </source>
</evidence>